<dbReference type="Proteomes" id="UP001596230">
    <property type="component" value="Unassembled WGS sequence"/>
</dbReference>
<keyword evidence="2" id="KW-1185">Reference proteome</keyword>
<proteinExistence type="predicted"/>
<organism evidence="1 2">
    <name type="scientific">Tatumella terrea</name>
    <dbReference type="NCBI Taxonomy" id="419007"/>
    <lineage>
        <taxon>Bacteria</taxon>
        <taxon>Pseudomonadati</taxon>
        <taxon>Pseudomonadota</taxon>
        <taxon>Gammaproteobacteria</taxon>
        <taxon>Enterobacterales</taxon>
        <taxon>Erwiniaceae</taxon>
        <taxon>Tatumella</taxon>
    </lineage>
</organism>
<evidence type="ECO:0000313" key="2">
    <source>
        <dbReference type="Proteomes" id="UP001596230"/>
    </source>
</evidence>
<evidence type="ECO:0008006" key="3">
    <source>
        <dbReference type="Google" id="ProtNLM"/>
    </source>
</evidence>
<gene>
    <name evidence="1" type="ORF">ACFP9W_06900</name>
</gene>
<dbReference type="RefSeq" id="WP_385948922.1">
    <property type="nucleotide sequence ID" value="NZ_JBHSUB010000007.1"/>
</dbReference>
<protein>
    <recommendedName>
        <fullName evidence="3">Type IV secretion protein Rhs</fullName>
    </recommendedName>
</protein>
<dbReference type="EMBL" id="JBHSUB010000007">
    <property type="protein sequence ID" value="MFC6377817.1"/>
    <property type="molecule type" value="Genomic_DNA"/>
</dbReference>
<accession>A0ABW1VYP3</accession>
<sequence length="98" mass="11779">MLKRNGLRLLTPGEIRLAKEIFGHSIQYHRVWVHHGSYLPFGLQEDNTAITPDGEMWFETHIYRDDYSRETIDLKHLFLHEMMHVRQHQRGMNVRIRG</sequence>
<evidence type="ECO:0000313" key="1">
    <source>
        <dbReference type="EMBL" id="MFC6377817.1"/>
    </source>
</evidence>
<name>A0ABW1VYP3_9GAMM</name>
<reference evidence="2" key="1">
    <citation type="journal article" date="2019" name="Int. J. Syst. Evol. Microbiol.">
        <title>The Global Catalogue of Microorganisms (GCM) 10K type strain sequencing project: providing services to taxonomists for standard genome sequencing and annotation.</title>
        <authorList>
            <consortium name="The Broad Institute Genomics Platform"/>
            <consortium name="The Broad Institute Genome Sequencing Center for Infectious Disease"/>
            <person name="Wu L."/>
            <person name="Ma J."/>
        </authorList>
    </citation>
    <scope>NUCLEOTIDE SEQUENCE [LARGE SCALE GENOMIC DNA]</scope>
    <source>
        <strain evidence="2">CGMCC 1.18518</strain>
    </source>
</reference>
<comment type="caution">
    <text evidence="1">The sequence shown here is derived from an EMBL/GenBank/DDBJ whole genome shotgun (WGS) entry which is preliminary data.</text>
</comment>